<feature type="compositionally biased region" description="Low complexity" evidence="6">
    <location>
        <begin position="244"/>
        <end position="257"/>
    </location>
</feature>
<feature type="compositionally biased region" description="Gly residues" evidence="6">
    <location>
        <begin position="695"/>
        <end position="706"/>
    </location>
</feature>
<feature type="region of interest" description="Disordered" evidence="6">
    <location>
        <begin position="398"/>
        <end position="732"/>
    </location>
</feature>
<dbReference type="InterPro" id="IPR011009">
    <property type="entry name" value="Kinase-like_dom_sf"/>
</dbReference>
<evidence type="ECO:0000313" key="8">
    <source>
        <dbReference type="EMBL" id="KAG2483549.1"/>
    </source>
</evidence>
<dbReference type="PROSITE" id="PS00108">
    <property type="entry name" value="PROTEIN_KINASE_ST"/>
    <property type="match status" value="1"/>
</dbReference>
<evidence type="ECO:0000256" key="5">
    <source>
        <dbReference type="PROSITE-ProRule" id="PRU10141"/>
    </source>
</evidence>
<dbReference type="PANTHER" id="PTHR44329">
    <property type="entry name" value="SERINE/THREONINE-PROTEIN KINASE TNNI3K-RELATED"/>
    <property type="match status" value="1"/>
</dbReference>
<dbReference type="InterPro" id="IPR008271">
    <property type="entry name" value="Ser/Thr_kinase_AS"/>
</dbReference>
<feature type="compositionally biased region" description="Low complexity" evidence="6">
    <location>
        <begin position="1099"/>
        <end position="1111"/>
    </location>
</feature>
<keyword evidence="1" id="KW-0808">Transferase</keyword>
<feature type="region of interest" description="Disordered" evidence="6">
    <location>
        <begin position="2816"/>
        <end position="2835"/>
    </location>
</feature>
<dbReference type="PANTHER" id="PTHR44329:SF214">
    <property type="entry name" value="PROTEIN KINASE DOMAIN-CONTAINING PROTEIN"/>
    <property type="match status" value="1"/>
</dbReference>
<keyword evidence="4 5" id="KW-0067">ATP-binding</keyword>
<feature type="region of interest" description="Disordered" evidence="6">
    <location>
        <begin position="943"/>
        <end position="969"/>
    </location>
</feature>
<feature type="compositionally biased region" description="Gly residues" evidence="6">
    <location>
        <begin position="2120"/>
        <end position="2137"/>
    </location>
</feature>
<keyword evidence="9" id="KW-1185">Reference proteome</keyword>
<feature type="region of interest" description="Disordered" evidence="6">
    <location>
        <begin position="1562"/>
        <end position="1589"/>
    </location>
</feature>
<feature type="region of interest" description="Disordered" evidence="6">
    <location>
        <begin position="1236"/>
        <end position="1377"/>
    </location>
</feature>
<evidence type="ECO:0000256" key="3">
    <source>
        <dbReference type="ARBA" id="ARBA00022777"/>
    </source>
</evidence>
<feature type="compositionally biased region" description="Polar residues" evidence="6">
    <location>
        <begin position="2231"/>
        <end position="2241"/>
    </location>
</feature>
<dbReference type="InterPro" id="IPR000719">
    <property type="entry name" value="Prot_kinase_dom"/>
</dbReference>
<organism evidence="8 9">
    <name type="scientific">Edaphochlamys debaryana</name>
    <dbReference type="NCBI Taxonomy" id="47281"/>
    <lineage>
        <taxon>Eukaryota</taxon>
        <taxon>Viridiplantae</taxon>
        <taxon>Chlorophyta</taxon>
        <taxon>core chlorophytes</taxon>
        <taxon>Chlorophyceae</taxon>
        <taxon>CS clade</taxon>
        <taxon>Chlamydomonadales</taxon>
        <taxon>Chlamydomonadales incertae sedis</taxon>
        <taxon>Edaphochlamys</taxon>
    </lineage>
</organism>
<feature type="compositionally biased region" description="Low complexity" evidence="6">
    <location>
        <begin position="758"/>
        <end position="769"/>
    </location>
</feature>
<accession>A0A836BQ95</accession>
<feature type="compositionally biased region" description="Low complexity" evidence="6">
    <location>
        <begin position="292"/>
        <end position="305"/>
    </location>
</feature>
<feature type="compositionally biased region" description="Basic residues" evidence="6">
    <location>
        <begin position="398"/>
        <end position="407"/>
    </location>
</feature>
<dbReference type="InterPro" id="IPR051681">
    <property type="entry name" value="Ser/Thr_Kinases-Pseudokinases"/>
</dbReference>
<dbReference type="Gene3D" id="1.10.510.10">
    <property type="entry name" value="Transferase(Phosphotransferase) domain 1"/>
    <property type="match status" value="1"/>
</dbReference>
<feature type="compositionally biased region" description="Low complexity" evidence="6">
    <location>
        <begin position="420"/>
        <end position="447"/>
    </location>
</feature>
<feature type="region of interest" description="Disordered" evidence="6">
    <location>
        <begin position="345"/>
        <end position="375"/>
    </location>
</feature>
<feature type="region of interest" description="Disordered" evidence="6">
    <location>
        <begin position="2193"/>
        <end position="2265"/>
    </location>
</feature>
<feature type="region of interest" description="Disordered" evidence="6">
    <location>
        <begin position="2728"/>
        <end position="2762"/>
    </location>
</feature>
<feature type="domain" description="Protein kinase" evidence="7">
    <location>
        <begin position="2299"/>
        <end position="2633"/>
    </location>
</feature>
<dbReference type="GO" id="GO:0005524">
    <property type="term" value="F:ATP binding"/>
    <property type="evidence" value="ECO:0007669"/>
    <property type="project" value="UniProtKB-UniRule"/>
</dbReference>
<gene>
    <name evidence="8" type="ORF">HYH03_017603</name>
</gene>
<sequence length="2935" mass="297842">MLKLQGHGRSRESARGPLSRDRAPAVRSPPLASVQRSVALPESAAEYEPPAPAAAPPAPPPPPPLQPPPGSVMAGWGMAGGQPRMNPVYRLIRMKELQSHHPSHQPGARQPPPVQQKRRSSSDPWGPDGPTAGSAGGWGPGGPPRAQARPAASTADPRPGTAHSRGAHGPSLSPSLPPEPRQPSVRARAGPPEPFVPRAGSSGRAEEPWPGSPPEPLRSTGHAAVDRVVRIRQIQIHRRRRQAQDQAGGRAAEAAEGGAREAHPAWRPEGAWDQAPPLSPPQGPLGRGSGAGQAQAQARARALAGEPEDGAGPRPPPAGGLIQVTLAPEVPAAGDDLLGAAGVDARSARGGAGSGGSGVSRTTSGMGAGVGAEGGSSSLLREALMSDLARMNPVYRMIRKHELRQRRPGPGGTRPGASGGSAAPAAGPASPGASAASYSSGPSPTASLEPWAGDDFADVMLGGLLLPGSGPGPVAGPAAGPLLESGSPPGTRAPRLVTGGWKREQEEQGARREQEEQGARREQEEQGARREQEEQGARREQEEQGARREQEEQGARREQEEQGARREQEEQGARREQEEQGARREQEEQGARREQEEQGARREQEEQGARREQAGRSGASGAHAQQPTAREEPGPGPAADGLADGEAGQELSRGSGLNPVTRLIRKKQLQRRLRLSGRLALEPPPARAADADGDAGPGRRGGGTGAAGAEEAEAQGEAGSGDGGWEIGPEDAVGGRAVLNPVYRLIRKKQLQQRRASRAASTASASSSTDEAAFLQLPSAPSVASLGGLRAPFFDLGWGLDPSSSPTSPPASGRPSLADALDPMASAMLPDPQFQGSVEIRLDPSPRNLGRLEGQPRSASDAPAGPSPLPSALLGPGPRPLVSDDLAASLVGERSRMNHVYRLIRKKELQLRQRAAAAAAAAATADPGGGGLSAAGAAGPGLPSGYPAGPGGLQAPQGRGSGLELPAGWRGSGAPQPAVVLHPFELDVDVDVPYGTQALYGAAQGSWDDARSAVAAGRVLAGYDRAHPLLLPLGGTLEDGEDEAVEEEEALEAEVGGGRGLEAAGVVDGGTAEEAGAAVSSAVGAVESSLAKPRRRQSQGIVAPAAPQAGGAVDGGSAGPIAARPRGRPRKRQPATEAPELSGEGAAEGSRTEAIAAAAGTGGRRKRHAKTAAEARAAVDKLTGSAAAVAAAAAPGAAAAAGTAAAVLLSRRQRISELKARLRARLLSAAAVGASAAEQAAPRTAPDGAPSSDAWVGVSQAKSPRSSRRETSEPLHQKSPAQSQLQPPSLPAPPSSAAARPRLPAQQPWQPPPGLLRFFEDAGTDPAPPHPHAQRPGGRGAPTLTPGTGAAAVGSARGPGGHEARGAGGGGRGGLAADPRFRGVGELWRALGVRVGPLPPRPAPGRRLESVEEVLEQAGVAASSAALLGGSSVVLSRRWAGGEVMERLGALEQVLGRPPLPVAPATSSAAGPGPAYYSSAGRGGASAVSARVAAAAARQPNLLTRRPQALESNLEALGEALGLDRRAAASLARRWPSLLELRSASLRRRLEGLAGALGLGPGGAAPQALGPTGEARGGDSQGEAGEGEDADAGAIGEALHLAAGVAGAEEALAAAAAVVRAYPPALALTAGAVAARVAALAEAIVASGVCTDAAGVTPASASSPSANASRDGCICAVPKDDLDSVGSSPDPSSCWERSRAASLLVAQPGLLGCSPGLLAARWRALAAAVAEAEAAAQLSPSAAPAAGLAWRRQLAQAPPAAIARCLAASEARLRRLRVLAAATATAHKPRQQRLPRERSLGPSGVAESGGSAEGRAEEAGEGRGRSAAKVEGAGAARALSLSYVLAMSAAKFPVSQGPGSAPSGAAGSAQLPPTATSSATLGEAPVRTGREFALALADGSVGVIRVLSDVTLSDADWEGLATPVPVARNVTVTGPDPERWPLLDMAYVTGKAQLRSNATLQLVGLTLNRFRVKNLGVAPGLDLLAPTPVGERGFVVMVGGLLLTRFCYPPELPLQQFGPPQTMVSQAGCVNDTSARAQDRCWAGRGSWDGMWTGMDEDEPGKRSPNNYDIILNAAGFTCSMVLPLECIQRLGMISCAVFMLTTLQPSPPSPLLLEAPPGSGDGGEGGGGDGGGGGGGGGDMSTGAVVGVALGAAAGLVLLCAAVAVWAWKRRARRGGSGGGQKGVPDAQAIMMTGGTQGQSNGDEEAGGRGEAQPQELPLSKVWVPPSSLERPSSSGTAASEQRDASNGGPQQQVVSPLAPPRPDLVTHVALRPAAAASPRAADRAPEDPMAAAADVVTLLPTILGRGAFGCVHLGTFRGARVAVKVLNGDSALMLAAAVSPPKDQDPSFRSRFILLTLASRPQQAGAAAVAKVDPMPAHAQFNLSTLAAEVEVLGRCDHPNVVRLLAACLAPPRPCLVFELMETNLDRLVYGERVEGEAVVVAKALQAAGEGSGSGRTLPMLSLGTVLHIALQIAQALEYLHPSVVHRDLKPANVLISNPDSPTPVVKLTDFGLARLRAETVATLHPEAGTPAYLAPECYDPANQVVTHHADMYSLGVVVWAMLTGRQPWKGLTIPAVAYKVAVLGERPPLDQVSERRCPQALRLLVMACWDPDPLRRPAAAEAAKGLRSLLDAEGRRARRSMVGRASQEYSSIADLGVAAAPSTPRLPHCGAAAAAAPLSAAELTPAAEPTDAFGNPVHALHGNLQSQEAPRTVAERQNGALFTGAWARLSEPPSRPSTQLEGAGTRPAGGSCPPGPASGGGGCKNAACAAVGTSGGGGGRSLSPMKAREEGTSSRESCTQRSAEYLTPCSASLERPSAATTGLPPSNPAQLSSEEPLALVTGGSGPEAAVAVSAAAAAAGPEPGHGGPRAPIGSRAARLACDLVTRPGWTEAASSALDTSAERETVVETDAETMSEAALERELQGLELEISM</sequence>
<feature type="compositionally biased region" description="Low complexity" evidence="6">
    <location>
        <begin position="1295"/>
        <end position="1308"/>
    </location>
</feature>
<feature type="region of interest" description="Disordered" evidence="6">
    <location>
        <begin position="1086"/>
        <end position="1151"/>
    </location>
</feature>
<evidence type="ECO:0000259" key="7">
    <source>
        <dbReference type="PROSITE" id="PS50011"/>
    </source>
</evidence>
<name>A0A836BQ95_9CHLO</name>
<feature type="region of interest" description="Disordered" evidence="6">
    <location>
        <begin position="2776"/>
        <end position="2805"/>
    </location>
</feature>
<feature type="region of interest" description="Disordered" evidence="6">
    <location>
        <begin position="2109"/>
        <end position="2137"/>
    </location>
</feature>
<reference evidence="8" key="1">
    <citation type="journal article" date="2020" name="bioRxiv">
        <title>Comparative genomics of Chlamydomonas.</title>
        <authorList>
            <person name="Craig R.J."/>
            <person name="Hasan A.R."/>
            <person name="Ness R.W."/>
            <person name="Keightley P.D."/>
        </authorList>
    </citation>
    <scope>NUCLEOTIDE SEQUENCE</scope>
    <source>
        <strain evidence="8">CCAP 11/70</strain>
    </source>
</reference>
<dbReference type="SMART" id="SM00220">
    <property type="entry name" value="S_TKc"/>
    <property type="match status" value="1"/>
</dbReference>
<feature type="compositionally biased region" description="Low complexity" evidence="6">
    <location>
        <begin position="144"/>
        <end position="157"/>
    </location>
</feature>
<dbReference type="Gene3D" id="3.30.200.20">
    <property type="entry name" value="Phosphorylase Kinase, domain 1"/>
    <property type="match status" value="1"/>
</dbReference>
<dbReference type="EMBL" id="JAEHOE010000173">
    <property type="protein sequence ID" value="KAG2483549.1"/>
    <property type="molecule type" value="Genomic_DNA"/>
</dbReference>
<feature type="compositionally biased region" description="Low complexity" evidence="6">
    <location>
        <begin position="1855"/>
        <end position="1873"/>
    </location>
</feature>
<evidence type="ECO:0000256" key="2">
    <source>
        <dbReference type="ARBA" id="ARBA00022741"/>
    </source>
</evidence>
<feature type="region of interest" description="Disordered" evidence="6">
    <location>
        <begin position="1"/>
        <end position="327"/>
    </location>
</feature>
<evidence type="ECO:0000256" key="6">
    <source>
        <dbReference type="SAM" id="MobiDB-lite"/>
    </source>
</evidence>
<comment type="caution">
    <text evidence="8">The sequence shown here is derived from an EMBL/GenBank/DDBJ whole genome shotgun (WGS) entry which is preliminary data.</text>
</comment>
<feature type="region of interest" description="Disordered" evidence="6">
    <location>
        <begin position="1854"/>
        <end position="1883"/>
    </location>
</feature>
<dbReference type="SUPFAM" id="SSF56112">
    <property type="entry name" value="Protein kinase-like (PK-like)"/>
    <property type="match status" value="1"/>
</dbReference>
<dbReference type="Pfam" id="PF00069">
    <property type="entry name" value="Pkinase"/>
    <property type="match status" value="1"/>
</dbReference>
<feature type="binding site" evidence="5">
    <location>
        <position position="2326"/>
    </location>
    <ligand>
        <name>ATP</name>
        <dbReference type="ChEBI" id="CHEBI:30616"/>
    </ligand>
</feature>
<feature type="compositionally biased region" description="Pro residues" evidence="6">
    <location>
        <begin position="49"/>
        <end position="70"/>
    </location>
</feature>
<feature type="compositionally biased region" description="Basic residues" evidence="6">
    <location>
        <begin position="663"/>
        <end position="675"/>
    </location>
</feature>
<evidence type="ECO:0000256" key="4">
    <source>
        <dbReference type="ARBA" id="ARBA00022840"/>
    </source>
</evidence>
<proteinExistence type="predicted"/>
<feature type="compositionally biased region" description="Low complexity" evidence="6">
    <location>
        <begin position="856"/>
        <end position="876"/>
    </location>
</feature>
<feature type="compositionally biased region" description="Polar residues" evidence="6">
    <location>
        <begin position="2821"/>
        <end position="2835"/>
    </location>
</feature>
<keyword evidence="3" id="KW-0418">Kinase</keyword>
<protein>
    <recommendedName>
        <fullName evidence="7">Protein kinase domain-containing protein</fullName>
    </recommendedName>
</protein>
<evidence type="ECO:0000313" key="9">
    <source>
        <dbReference type="Proteomes" id="UP000612055"/>
    </source>
</evidence>
<feature type="compositionally biased region" description="Low complexity" evidence="6">
    <location>
        <begin position="637"/>
        <end position="648"/>
    </location>
</feature>
<dbReference type="InterPro" id="IPR038538">
    <property type="entry name" value="MTERF_sf"/>
</dbReference>
<feature type="compositionally biased region" description="Basic and acidic residues" evidence="6">
    <location>
        <begin position="9"/>
        <end position="24"/>
    </location>
</feature>
<feature type="compositionally biased region" description="Basic and acidic residues" evidence="6">
    <location>
        <begin position="1814"/>
        <end position="1824"/>
    </location>
</feature>
<dbReference type="InterPro" id="IPR017441">
    <property type="entry name" value="Protein_kinase_ATP_BS"/>
</dbReference>
<feature type="compositionally biased region" description="Low complexity" evidence="6">
    <location>
        <begin position="39"/>
        <end position="48"/>
    </location>
</feature>
<dbReference type="Proteomes" id="UP000612055">
    <property type="component" value="Unassembled WGS sequence"/>
</dbReference>
<dbReference type="PROSITE" id="PS50011">
    <property type="entry name" value="PROTEIN_KINASE_DOM"/>
    <property type="match status" value="1"/>
</dbReference>
<feature type="region of interest" description="Disordered" evidence="6">
    <location>
        <begin position="837"/>
        <end position="878"/>
    </location>
</feature>
<keyword evidence="2 5" id="KW-0547">Nucleotide-binding</keyword>
<feature type="region of interest" description="Disordered" evidence="6">
    <location>
        <begin position="1784"/>
        <end position="1829"/>
    </location>
</feature>
<feature type="compositionally biased region" description="Gly residues" evidence="6">
    <location>
        <begin position="409"/>
        <end position="419"/>
    </location>
</feature>
<feature type="compositionally biased region" description="Basic and acidic residues" evidence="6">
    <location>
        <begin position="1267"/>
        <end position="1276"/>
    </location>
</feature>
<dbReference type="PROSITE" id="PS00107">
    <property type="entry name" value="PROTEIN_KINASE_ATP"/>
    <property type="match status" value="1"/>
</dbReference>
<dbReference type="Gene3D" id="1.25.70.10">
    <property type="entry name" value="Transcription termination factor 3, mitochondrial"/>
    <property type="match status" value="1"/>
</dbReference>
<dbReference type="GO" id="GO:0004674">
    <property type="term" value="F:protein serine/threonine kinase activity"/>
    <property type="evidence" value="ECO:0007669"/>
    <property type="project" value="TreeGrafter"/>
</dbReference>
<feature type="compositionally biased region" description="Basic and acidic residues" evidence="6">
    <location>
        <begin position="501"/>
        <end position="614"/>
    </location>
</feature>
<feature type="compositionally biased region" description="Low complexity" evidence="6">
    <location>
        <begin position="943"/>
        <end position="958"/>
    </location>
</feature>
<feature type="compositionally biased region" description="Low complexity" evidence="6">
    <location>
        <begin position="1341"/>
        <end position="1356"/>
    </location>
</feature>
<evidence type="ECO:0000256" key="1">
    <source>
        <dbReference type="ARBA" id="ARBA00022679"/>
    </source>
</evidence>
<feature type="region of interest" description="Disordered" evidence="6">
    <location>
        <begin position="750"/>
        <end position="772"/>
    </location>
</feature>